<evidence type="ECO:0000313" key="20">
    <source>
        <dbReference type="Proteomes" id="UP000298416"/>
    </source>
</evidence>
<feature type="transmembrane region" description="Helical" evidence="14">
    <location>
        <begin position="400"/>
        <end position="423"/>
    </location>
</feature>
<dbReference type="InterPro" id="IPR003609">
    <property type="entry name" value="Pan_app"/>
</dbReference>
<keyword evidence="8" id="KW-0418">Kinase</keyword>
<comment type="caution">
    <text evidence="19">The sequence shown here is derived from an EMBL/GenBank/DDBJ whole genome shotgun (WGS) entry which is preliminary data.</text>
</comment>
<feature type="transmembrane region" description="Helical" evidence="14">
    <location>
        <begin position="1129"/>
        <end position="1153"/>
    </location>
</feature>
<dbReference type="GO" id="GO:0005524">
    <property type="term" value="F:ATP binding"/>
    <property type="evidence" value="ECO:0007669"/>
    <property type="project" value="UniProtKB-KW"/>
</dbReference>
<evidence type="ECO:0000256" key="10">
    <source>
        <dbReference type="ARBA" id="ARBA00023157"/>
    </source>
</evidence>
<feature type="domain" description="Protein kinase" evidence="16">
    <location>
        <begin position="1208"/>
        <end position="1496"/>
    </location>
</feature>
<gene>
    <name evidence="19" type="ORF">SASPL_146482</name>
</gene>
<evidence type="ECO:0000259" key="16">
    <source>
        <dbReference type="PROSITE" id="PS50011"/>
    </source>
</evidence>
<dbReference type="Proteomes" id="UP000298416">
    <property type="component" value="Unassembled WGS sequence"/>
</dbReference>
<dbReference type="PANTHER" id="PTHR27002">
    <property type="entry name" value="RECEPTOR-LIKE SERINE/THREONINE-PROTEIN KINASE SD1-8"/>
    <property type="match status" value="1"/>
</dbReference>
<dbReference type="Pfam" id="PF00954">
    <property type="entry name" value="S_locus_glycop"/>
    <property type="match status" value="2"/>
</dbReference>
<keyword evidence="14" id="KW-0472">Membrane</keyword>
<dbReference type="Gene3D" id="2.90.10.10">
    <property type="entry name" value="Bulb-type lectin domain"/>
    <property type="match status" value="2"/>
</dbReference>
<reference evidence="19" key="2">
    <citation type="submission" date="2020-08" db="EMBL/GenBank/DDBJ databases">
        <title>Plant Genome Project.</title>
        <authorList>
            <person name="Zhang R.-G."/>
        </authorList>
    </citation>
    <scope>NUCLEOTIDE SEQUENCE</scope>
    <source>
        <strain evidence="19">Huo1</strain>
        <tissue evidence="19">Leaf</tissue>
    </source>
</reference>
<feature type="domain" description="Bulb-type lectin" evidence="17">
    <location>
        <begin position="30"/>
        <end position="153"/>
    </location>
</feature>
<keyword evidence="14" id="KW-0812">Transmembrane</keyword>
<dbReference type="CDD" id="cd14066">
    <property type="entry name" value="STKc_IRAK"/>
    <property type="match status" value="1"/>
</dbReference>
<evidence type="ECO:0000256" key="14">
    <source>
        <dbReference type="SAM" id="Phobius"/>
    </source>
</evidence>
<dbReference type="PANTHER" id="PTHR27002:SF1082">
    <property type="entry name" value="OS06G0693000 PROTEIN"/>
    <property type="match status" value="1"/>
</dbReference>
<evidence type="ECO:0000256" key="1">
    <source>
        <dbReference type="ARBA" id="ARBA00004251"/>
    </source>
</evidence>
<evidence type="ECO:0000259" key="18">
    <source>
        <dbReference type="PROSITE" id="PS50948"/>
    </source>
</evidence>
<evidence type="ECO:0000256" key="7">
    <source>
        <dbReference type="ARBA" id="ARBA00022741"/>
    </source>
</evidence>
<evidence type="ECO:0000256" key="9">
    <source>
        <dbReference type="ARBA" id="ARBA00022840"/>
    </source>
</evidence>
<dbReference type="InterPro" id="IPR011009">
    <property type="entry name" value="Kinase-like_dom_sf"/>
</dbReference>
<dbReference type="Pfam" id="PF08276">
    <property type="entry name" value="PAN_2"/>
    <property type="match status" value="2"/>
</dbReference>
<dbReference type="Pfam" id="PF00069">
    <property type="entry name" value="Pkinase"/>
    <property type="match status" value="1"/>
</dbReference>
<proteinExistence type="predicted"/>
<dbReference type="Pfam" id="PF07714">
    <property type="entry name" value="PK_Tyr_Ser-Thr"/>
    <property type="match status" value="1"/>
</dbReference>
<keyword evidence="20" id="KW-1185">Reference proteome</keyword>
<keyword evidence="3" id="KW-1003">Cell membrane</keyword>
<evidence type="ECO:0000256" key="3">
    <source>
        <dbReference type="ARBA" id="ARBA00022475"/>
    </source>
</evidence>
<organism evidence="19">
    <name type="scientific">Salvia splendens</name>
    <name type="common">Scarlet sage</name>
    <dbReference type="NCBI Taxonomy" id="180675"/>
    <lineage>
        <taxon>Eukaryota</taxon>
        <taxon>Viridiplantae</taxon>
        <taxon>Streptophyta</taxon>
        <taxon>Embryophyta</taxon>
        <taxon>Tracheophyta</taxon>
        <taxon>Spermatophyta</taxon>
        <taxon>Magnoliopsida</taxon>
        <taxon>eudicotyledons</taxon>
        <taxon>Gunneridae</taxon>
        <taxon>Pentapetalae</taxon>
        <taxon>asterids</taxon>
        <taxon>lamiids</taxon>
        <taxon>Lamiales</taxon>
        <taxon>Lamiaceae</taxon>
        <taxon>Nepetoideae</taxon>
        <taxon>Mentheae</taxon>
        <taxon>Salviinae</taxon>
        <taxon>Salvia</taxon>
        <taxon>Salvia subgen. Calosphace</taxon>
        <taxon>core Calosphace</taxon>
    </lineage>
</organism>
<feature type="signal peptide" evidence="15">
    <location>
        <begin position="1"/>
        <end position="25"/>
    </location>
</feature>
<dbReference type="Gene3D" id="3.30.200.20">
    <property type="entry name" value="Phosphorylase Kinase, domain 1"/>
    <property type="match status" value="1"/>
</dbReference>
<evidence type="ECO:0000256" key="5">
    <source>
        <dbReference type="ARBA" id="ARBA00022679"/>
    </source>
</evidence>
<dbReference type="PROSITE" id="PS50927">
    <property type="entry name" value="BULB_LECTIN"/>
    <property type="match status" value="2"/>
</dbReference>
<dbReference type="Pfam" id="PF01453">
    <property type="entry name" value="B_lectin"/>
    <property type="match status" value="2"/>
</dbReference>
<dbReference type="GO" id="GO:0004674">
    <property type="term" value="F:protein serine/threonine kinase activity"/>
    <property type="evidence" value="ECO:0007669"/>
    <property type="project" value="UniProtKB-KW"/>
</dbReference>
<evidence type="ECO:0000256" key="2">
    <source>
        <dbReference type="ARBA" id="ARBA00012513"/>
    </source>
</evidence>
<dbReference type="CDD" id="cd00054">
    <property type="entry name" value="EGF_CA"/>
    <property type="match status" value="1"/>
</dbReference>
<dbReference type="InterPro" id="IPR000858">
    <property type="entry name" value="S_locus_glycoprot_dom"/>
</dbReference>
<dbReference type="CDD" id="cd00028">
    <property type="entry name" value="B_lectin"/>
    <property type="match status" value="2"/>
</dbReference>
<dbReference type="SMART" id="SM00473">
    <property type="entry name" value="PAN_AP"/>
    <property type="match status" value="2"/>
</dbReference>
<dbReference type="SMART" id="SM00108">
    <property type="entry name" value="B_lectin"/>
    <property type="match status" value="2"/>
</dbReference>
<comment type="subcellular location">
    <subcellularLocation>
        <location evidence="1">Cell membrane</location>
        <topology evidence="1">Single-pass type I membrane protein</topology>
    </subcellularLocation>
</comment>
<dbReference type="FunFam" id="3.30.200.20:FF:000195">
    <property type="entry name" value="G-type lectin S-receptor-like serine/threonine-protein kinase"/>
    <property type="match status" value="1"/>
</dbReference>
<dbReference type="EMBL" id="PNBA02000018">
    <property type="protein sequence ID" value="KAG6392268.1"/>
    <property type="molecule type" value="Genomic_DNA"/>
</dbReference>
<keyword evidence="6 15" id="KW-0732">Signal</keyword>
<keyword evidence="7" id="KW-0547">Nucleotide-binding</keyword>
<dbReference type="FunFam" id="1.10.510.10:FF:000467">
    <property type="entry name" value="Liguleless narrow1"/>
    <property type="match status" value="2"/>
</dbReference>
<feature type="domain" description="Bulb-type lectin" evidence="17">
    <location>
        <begin position="731"/>
        <end position="851"/>
    </location>
</feature>
<protein>
    <recommendedName>
        <fullName evidence="2">non-specific serine/threonine protein kinase</fullName>
        <ecNumber evidence="2">2.7.11.1</ecNumber>
    </recommendedName>
</protein>
<dbReference type="SUPFAM" id="SSF51110">
    <property type="entry name" value="alpha-D-mannose-specific plant lectins"/>
    <property type="match status" value="2"/>
</dbReference>
<dbReference type="SUPFAM" id="SSF56112">
    <property type="entry name" value="Protein kinase-like (PK-like)"/>
    <property type="match status" value="2"/>
</dbReference>
<evidence type="ECO:0000256" key="8">
    <source>
        <dbReference type="ARBA" id="ARBA00022777"/>
    </source>
</evidence>
<accession>A0A8X8WDC6</accession>
<evidence type="ECO:0000256" key="15">
    <source>
        <dbReference type="SAM" id="SignalP"/>
    </source>
</evidence>
<feature type="chain" id="PRO_5036448897" description="non-specific serine/threonine protein kinase" evidence="15">
    <location>
        <begin position="26"/>
        <end position="1527"/>
    </location>
</feature>
<keyword evidence="14" id="KW-1133">Transmembrane helix</keyword>
<dbReference type="InterPro" id="IPR000719">
    <property type="entry name" value="Prot_kinase_dom"/>
</dbReference>
<evidence type="ECO:0000256" key="13">
    <source>
        <dbReference type="ARBA" id="ARBA00048679"/>
    </source>
</evidence>
<evidence type="ECO:0000256" key="11">
    <source>
        <dbReference type="ARBA" id="ARBA00023180"/>
    </source>
</evidence>
<dbReference type="InterPro" id="IPR008271">
    <property type="entry name" value="Ser/Thr_kinase_AS"/>
</dbReference>
<dbReference type="PROSITE" id="PS50948">
    <property type="entry name" value="PAN"/>
    <property type="match status" value="2"/>
</dbReference>
<keyword evidence="9" id="KW-0067">ATP-binding</keyword>
<dbReference type="Gene3D" id="1.10.510.10">
    <property type="entry name" value="Transferase(Phosphotransferase) domain 1"/>
    <property type="match status" value="2"/>
</dbReference>
<keyword evidence="5" id="KW-0808">Transferase</keyword>
<dbReference type="FunFam" id="2.90.10.10:FF:000005">
    <property type="entry name" value="G-type lectin S-receptor-like serine/threonine-protein kinase"/>
    <property type="match status" value="2"/>
</dbReference>
<dbReference type="InterPro" id="IPR036426">
    <property type="entry name" value="Bulb-type_lectin_dom_sf"/>
</dbReference>
<evidence type="ECO:0000256" key="12">
    <source>
        <dbReference type="ARBA" id="ARBA00047899"/>
    </source>
</evidence>
<reference evidence="19" key="1">
    <citation type="submission" date="2018-01" db="EMBL/GenBank/DDBJ databases">
        <authorList>
            <person name="Mao J.F."/>
        </authorList>
    </citation>
    <scope>NUCLEOTIDE SEQUENCE</scope>
    <source>
        <strain evidence="19">Huo1</strain>
        <tissue evidence="19">Leaf</tissue>
    </source>
</reference>
<feature type="domain" description="Apple" evidence="18">
    <location>
        <begin position="314"/>
        <end position="388"/>
    </location>
</feature>
<dbReference type="GO" id="GO:0048544">
    <property type="term" value="P:recognition of pollen"/>
    <property type="evidence" value="ECO:0007669"/>
    <property type="project" value="InterPro"/>
</dbReference>
<evidence type="ECO:0000256" key="4">
    <source>
        <dbReference type="ARBA" id="ARBA00022527"/>
    </source>
</evidence>
<feature type="domain" description="Protein kinase" evidence="16">
    <location>
        <begin position="381"/>
        <end position="712"/>
    </location>
</feature>
<dbReference type="PROSITE" id="PS00108">
    <property type="entry name" value="PROTEIN_KINASE_ST"/>
    <property type="match status" value="2"/>
</dbReference>
<comment type="catalytic activity">
    <reaction evidence="12">
        <text>L-threonyl-[protein] + ATP = O-phospho-L-threonyl-[protein] + ADP + H(+)</text>
        <dbReference type="Rhea" id="RHEA:46608"/>
        <dbReference type="Rhea" id="RHEA-COMP:11060"/>
        <dbReference type="Rhea" id="RHEA-COMP:11605"/>
        <dbReference type="ChEBI" id="CHEBI:15378"/>
        <dbReference type="ChEBI" id="CHEBI:30013"/>
        <dbReference type="ChEBI" id="CHEBI:30616"/>
        <dbReference type="ChEBI" id="CHEBI:61977"/>
        <dbReference type="ChEBI" id="CHEBI:456216"/>
        <dbReference type="EC" id="2.7.11.1"/>
    </reaction>
</comment>
<feature type="domain" description="Apple" evidence="18">
    <location>
        <begin position="1043"/>
        <end position="1117"/>
    </location>
</feature>
<keyword evidence="4" id="KW-0723">Serine/threonine-protein kinase</keyword>
<evidence type="ECO:0000256" key="6">
    <source>
        <dbReference type="ARBA" id="ARBA00022729"/>
    </source>
</evidence>
<keyword evidence="10" id="KW-1015">Disulfide bond</keyword>
<dbReference type="PROSITE" id="PS50011">
    <property type="entry name" value="PROTEIN_KINASE_DOM"/>
    <property type="match status" value="2"/>
</dbReference>
<dbReference type="CDD" id="cd01098">
    <property type="entry name" value="PAN_AP_plant"/>
    <property type="match status" value="2"/>
</dbReference>
<sequence>MATRISQLLIHKSILLLIIVQSVACLSKENDTIAAGVVIKDPQTITSQKQIYKLGFFTPPNTTNRYLGIFFSFSQETVIWVANRDTPLTDSSGSVTLSRDGNLVVLDGTTNQTVWSTNLTTRSSVINPVVQILDTGNLVLREDATGDVLWESFSEPTDVIVPGMTLSQNVKTGKMVALSAWKNTSDPELGSFTAGLEAQSIPQLATWNKGMKNDSAGNFFYSKPQENVYITASVNSTGSVIRKVWNGVAKRWEVGWTAPENECDVYGKCGAFGSCNDMKSPICNCLRGFEPVNEDEWRRGNWTNGCRRRNRLQCGDDGFERLRYMKVLDFAQPLPSRVQDECRTRCAGNCSCIAYAYDSYIGCMFWSNTLIDTQEFGSVGVDLYVRLSASEFGSHKERKLFIIIPVAVSFVCISIMIFIAWWLMVKRKGDKVKDTSIVEAGQMVTTDSTAIVLRNESKEVYIGDLPKFTFEMLAKATNRFHEDNLLGRGGFGPVYKGILANGKEIAFNDLRPTNPTKKLLDWNVRYSIIEGIGRGILYLHRDSRLRIIHRDLKPSNVLLDQDWNPKISDFGMARIFEGNEDHGSTARVVGTYGYMAPEYGMGGRFSEKSDVYSIGVLILEIIKGKKNTNYFNDEFSWSLIGCAWKMWNEGNGLSFVEESIASRERKEEMVRCIQIGLLCVQESPNNRPAIQTVLSMLSGEIVELPLPMQPVFAEQNVSTNHNGYSNNELTLTVLDAGVIIRDPETIISAKQEYKLGFFSPPNTTNRYLGIFFTLSEETVIWVANRDTPLKDSSSAVTLSRDGNLVVLDGTNRTVWSTNLTTSSVNTVVQILDTGNLILQEEDSRDTLWESFSHPTDVMVQGMRLSQNVNTGKQVLLTAWKSATDPAIGSFTGGLDAASGAPQLVVWDEGRPHWRSGPWNGLIFLGIKEMFYAYLDGFSQVRNDSVGNFFYSRPQNNGLVTISLNSSGSAIRKLWNGEAKRWDVVMAYPDNECDVYGTCGAFGSCNALESPICSCLRGFEPANEDEWRKGNWTNGCRRKSQLQCGDNGFERLQYMKVPDFAQTLPSRVQNECRTACLRNCSCIAYAYDINIGCMFWSDTLIDTQEFDRVGVDLYVRLSASEFESHKKRKLYIIIAVVVGFVFISVMIFTAWWLMRRKGRKGQDSSILEAGQMFTTDSTAIVLKNETREVNIGDLPKFTFEMLANATNQFHEDNLLGRGGFGPVYKGVLANEKEIAVKRLSAESGQGMQEFMNEVIVISKLQHRNLVKLLGGCVEKEEKILIYEYMPNKSLDTCLFGHTNPTKKLLDWNMRSSIIEGIGRGILYLHRDSRLRIIHRDLKPSNVLLDHDWNPKISDFGMARIFGGNEDHGSTARVVGTYGYMAPEYGMEGRFSEKSDVYSFGVLILEIIKGKKNTHYFNDEWSLSLIEYAWKMWSGGKGLSFVEESIASRETEEEMVRCIQIGLLCVQDYPQDRPSIEIVLSMLSGVIVELPVPKQPVFAENGSIPGPNGSTQQNVYSNNELTLSVLDGR</sequence>
<dbReference type="InterPro" id="IPR001245">
    <property type="entry name" value="Ser-Thr/Tyr_kinase_cat_dom"/>
</dbReference>
<dbReference type="SMART" id="SM00220">
    <property type="entry name" value="S_TKc"/>
    <property type="match status" value="1"/>
</dbReference>
<dbReference type="GO" id="GO:0005886">
    <property type="term" value="C:plasma membrane"/>
    <property type="evidence" value="ECO:0007669"/>
    <property type="project" value="UniProtKB-SubCell"/>
</dbReference>
<evidence type="ECO:0000313" key="19">
    <source>
        <dbReference type="EMBL" id="KAG6392268.1"/>
    </source>
</evidence>
<name>A0A8X8WDC6_SALSN</name>
<evidence type="ECO:0000259" key="17">
    <source>
        <dbReference type="PROSITE" id="PS50927"/>
    </source>
</evidence>
<keyword evidence="11" id="KW-0325">Glycoprotein</keyword>
<comment type="catalytic activity">
    <reaction evidence="13">
        <text>L-seryl-[protein] + ATP = O-phospho-L-seryl-[protein] + ADP + H(+)</text>
        <dbReference type="Rhea" id="RHEA:17989"/>
        <dbReference type="Rhea" id="RHEA-COMP:9863"/>
        <dbReference type="Rhea" id="RHEA-COMP:11604"/>
        <dbReference type="ChEBI" id="CHEBI:15378"/>
        <dbReference type="ChEBI" id="CHEBI:29999"/>
        <dbReference type="ChEBI" id="CHEBI:30616"/>
        <dbReference type="ChEBI" id="CHEBI:83421"/>
        <dbReference type="ChEBI" id="CHEBI:456216"/>
        <dbReference type="EC" id="2.7.11.1"/>
    </reaction>
</comment>
<dbReference type="InterPro" id="IPR001480">
    <property type="entry name" value="Bulb-type_lectin_dom"/>
</dbReference>
<dbReference type="EC" id="2.7.11.1" evidence="2"/>